<evidence type="ECO:0000256" key="5">
    <source>
        <dbReference type="ARBA" id="ARBA00022842"/>
    </source>
</evidence>
<dbReference type="CDD" id="cd00412">
    <property type="entry name" value="pyrophosphatase"/>
    <property type="match status" value="1"/>
</dbReference>
<dbReference type="Gene3D" id="3.90.80.10">
    <property type="entry name" value="Inorganic pyrophosphatase"/>
    <property type="match status" value="1"/>
</dbReference>
<comment type="caution">
    <text evidence="6">The sequence shown here is derived from an EMBL/GenBank/DDBJ whole genome shotgun (WGS) entry which is preliminary data.</text>
</comment>
<evidence type="ECO:0000256" key="3">
    <source>
        <dbReference type="ARBA" id="ARBA00022723"/>
    </source>
</evidence>
<dbReference type="AlphaFoldDB" id="A0A937FTX6"/>
<keyword evidence="4 6" id="KW-0378">Hydrolase</keyword>
<comment type="cofactor">
    <cofactor evidence="1">
        <name>Mg(2+)</name>
        <dbReference type="ChEBI" id="CHEBI:18420"/>
    </cofactor>
</comment>
<dbReference type="EMBL" id="JAEUGD010000019">
    <property type="protein sequence ID" value="MBL6445844.1"/>
    <property type="molecule type" value="Genomic_DNA"/>
</dbReference>
<dbReference type="PANTHER" id="PTHR10286">
    <property type="entry name" value="INORGANIC PYROPHOSPHATASE"/>
    <property type="match status" value="1"/>
</dbReference>
<dbReference type="Proteomes" id="UP000614216">
    <property type="component" value="Unassembled WGS sequence"/>
</dbReference>
<protein>
    <recommendedName>
        <fullName evidence="2">inorganic diphosphatase</fullName>
        <ecNumber evidence="2">3.6.1.1</ecNumber>
    </recommendedName>
</protein>
<dbReference type="Pfam" id="PF00719">
    <property type="entry name" value="Pyrophosphatase"/>
    <property type="match status" value="1"/>
</dbReference>
<dbReference type="SUPFAM" id="SSF50324">
    <property type="entry name" value="Inorganic pyrophosphatase"/>
    <property type="match status" value="1"/>
</dbReference>
<dbReference type="EC" id="3.6.1.1" evidence="2"/>
<reference evidence="6" key="1">
    <citation type="submission" date="2021-01" db="EMBL/GenBank/DDBJ databases">
        <title>Fulvivirga kasyanovii gen. nov., sp nov., a novel member of the phylum Bacteroidetes isolated from seawater in a mussel farm.</title>
        <authorList>
            <person name="Zhao L.-H."/>
            <person name="Wang Z.-J."/>
        </authorList>
    </citation>
    <scope>NUCLEOTIDE SEQUENCE</scope>
    <source>
        <strain evidence="6">29W222</strain>
    </source>
</reference>
<evidence type="ECO:0000313" key="6">
    <source>
        <dbReference type="EMBL" id="MBL6445844.1"/>
    </source>
</evidence>
<keyword evidence="7" id="KW-1185">Reference proteome</keyword>
<evidence type="ECO:0000256" key="1">
    <source>
        <dbReference type="ARBA" id="ARBA00001946"/>
    </source>
</evidence>
<evidence type="ECO:0000256" key="4">
    <source>
        <dbReference type="ARBA" id="ARBA00022801"/>
    </source>
</evidence>
<name>A0A937FTX6_9BACT</name>
<dbReference type="GO" id="GO:0006796">
    <property type="term" value="P:phosphate-containing compound metabolic process"/>
    <property type="evidence" value="ECO:0007669"/>
    <property type="project" value="InterPro"/>
</dbReference>
<evidence type="ECO:0000313" key="7">
    <source>
        <dbReference type="Proteomes" id="UP000614216"/>
    </source>
</evidence>
<dbReference type="GO" id="GO:0004427">
    <property type="term" value="F:inorganic diphosphate phosphatase activity"/>
    <property type="evidence" value="ECO:0007669"/>
    <property type="project" value="UniProtKB-EC"/>
</dbReference>
<gene>
    <name evidence="6" type="ORF">JMN32_05970</name>
</gene>
<dbReference type="PROSITE" id="PS00387">
    <property type="entry name" value="PPASE"/>
    <property type="match status" value="1"/>
</dbReference>
<keyword evidence="3" id="KW-0479">Metal-binding</keyword>
<dbReference type="GO" id="GO:0000287">
    <property type="term" value="F:magnesium ion binding"/>
    <property type="evidence" value="ECO:0007669"/>
    <property type="project" value="InterPro"/>
</dbReference>
<accession>A0A937FTX6</accession>
<dbReference type="NCBIfam" id="NF001886">
    <property type="entry name" value="PRK00642.1"/>
    <property type="match status" value="1"/>
</dbReference>
<dbReference type="InterPro" id="IPR036649">
    <property type="entry name" value="Pyrophosphatase_sf"/>
</dbReference>
<dbReference type="RefSeq" id="WP_202855393.1">
    <property type="nucleotide sequence ID" value="NZ_JAEUGD010000019.1"/>
</dbReference>
<evidence type="ECO:0000256" key="2">
    <source>
        <dbReference type="ARBA" id="ARBA00012146"/>
    </source>
</evidence>
<proteinExistence type="predicted"/>
<keyword evidence="5" id="KW-0460">Magnesium</keyword>
<sequence>MTTKQYKPYLSHPWHGIPTGVDAPEIVNAFIEMTPADGVKYEIDKESGFLKVDRPQKFSNIVPALYGFVPQTYCAENVAQVCEMHTGRKNIKGDGDPLDICVLTERNIVQGYILVPAIPIGGFRMIDGGEADDKIIAILKGDEVYQEWKTLEDCPDSLINRLKHYFLTYKQMPGEEPQKTTEIAEIYGKEEAYEVIRSSQKDYALHYQ</sequence>
<dbReference type="InterPro" id="IPR008162">
    <property type="entry name" value="Pyrophosphatase"/>
</dbReference>
<organism evidence="6 7">
    <name type="scientific">Fulvivirga marina</name>
    <dbReference type="NCBI Taxonomy" id="2494733"/>
    <lineage>
        <taxon>Bacteria</taxon>
        <taxon>Pseudomonadati</taxon>
        <taxon>Bacteroidota</taxon>
        <taxon>Cytophagia</taxon>
        <taxon>Cytophagales</taxon>
        <taxon>Fulvivirgaceae</taxon>
        <taxon>Fulvivirga</taxon>
    </lineage>
</organism>
<dbReference type="GO" id="GO:0005737">
    <property type="term" value="C:cytoplasm"/>
    <property type="evidence" value="ECO:0007669"/>
    <property type="project" value="InterPro"/>
</dbReference>